<dbReference type="Proteomes" id="UP000008720">
    <property type="component" value="Plasmid pFTRAC01"/>
</dbReference>
<dbReference type="KEGG" id="mtt:Ftrac_3808"/>
<organism evidence="3 4">
    <name type="scientific">Marivirga tractuosa (strain ATCC 23168 / DSM 4126 / NBRC 15989 / NCIMB 1408 / VKM B-1430 / H-43)</name>
    <name type="common">Microscilla tractuosa</name>
    <name type="synonym">Flexibacter tractuosus</name>
    <dbReference type="NCBI Taxonomy" id="643867"/>
    <lineage>
        <taxon>Bacteria</taxon>
        <taxon>Pseudomonadati</taxon>
        <taxon>Bacteroidota</taxon>
        <taxon>Cytophagia</taxon>
        <taxon>Cytophagales</taxon>
        <taxon>Marivirgaceae</taxon>
        <taxon>Marivirga</taxon>
    </lineage>
</organism>
<evidence type="ECO:0000259" key="2">
    <source>
        <dbReference type="Pfam" id="PF01051"/>
    </source>
</evidence>
<keyword evidence="4" id="KW-1185">Reference proteome</keyword>
<name>E4TW52_MARTH</name>
<sequence length="352" mass="41183">MAHKDKRSPQISIPMEYPEKELKEIAKQHWNITFAKQKKVSVVAKRIMDNVLGQIHDNDLTLKPFYQMHVSEVVNYSDSGSAYDITRKAFTDLASTSWLIQDLEKKYFAPRHLLDTTKTEVKDGFETAYKDGMITIAINPVLEPYFVQVAHYTRYERGQLKNFTSWYSVRIWEILSGFEDILQKGEKWYVSLEELRGWMDCEKKYKNNTKDLLYNIFKEPLIELKGTKLEFDYDKVYAKGVKGRPPIIGLEFYLVNPQGLKPASKILEEWIEKTPEQDREKKRRCIEKGREWKISDENLVKCLPIIKEAGAWKLYKQFSEKDNARGTEKKIQDKKAFCNSAMLIAAGLKKPK</sequence>
<geneLocation type="plasmid" evidence="3 4">
    <name>pFTRAC01</name>
</geneLocation>
<dbReference type="InterPro" id="IPR036388">
    <property type="entry name" value="WH-like_DNA-bd_sf"/>
</dbReference>
<dbReference type="OrthoDB" id="863913at2"/>
<dbReference type="EMBL" id="CP002350">
    <property type="protein sequence ID" value="ADR23774.1"/>
    <property type="molecule type" value="Genomic_DNA"/>
</dbReference>
<comment type="similarity">
    <text evidence="1">Belongs to the initiator RepB protein family.</text>
</comment>
<protein>
    <submittedName>
        <fullName evidence="3">Initiator RepB protein</fullName>
    </submittedName>
</protein>
<dbReference type="Gene3D" id="1.10.10.10">
    <property type="entry name" value="Winged helix-like DNA-binding domain superfamily/Winged helix DNA-binding domain"/>
    <property type="match status" value="2"/>
</dbReference>
<evidence type="ECO:0000256" key="1">
    <source>
        <dbReference type="ARBA" id="ARBA00038283"/>
    </source>
</evidence>
<accession>E4TW52</accession>
<dbReference type="RefSeq" id="WP_013447326.1">
    <property type="nucleotide sequence ID" value="NC_014750.1"/>
</dbReference>
<dbReference type="GO" id="GO:0006270">
    <property type="term" value="P:DNA replication initiation"/>
    <property type="evidence" value="ECO:0007669"/>
    <property type="project" value="InterPro"/>
</dbReference>
<proteinExistence type="inferred from homology"/>
<dbReference type="Pfam" id="PF01051">
    <property type="entry name" value="Rep3_N"/>
    <property type="match status" value="1"/>
</dbReference>
<dbReference type="InterPro" id="IPR000525">
    <property type="entry name" value="Initiator_Rep_WH1"/>
</dbReference>
<feature type="domain" description="Initiator Rep protein WH1" evidence="2">
    <location>
        <begin position="26"/>
        <end position="176"/>
    </location>
</feature>
<evidence type="ECO:0000313" key="3">
    <source>
        <dbReference type="EMBL" id="ADR23774.1"/>
    </source>
</evidence>
<evidence type="ECO:0000313" key="4">
    <source>
        <dbReference type="Proteomes" id="UP000008720"/>
    </source>
</evidence>
<dbReference type="InterPro" id="IPR036390">
    <property type="entry name" value="WH_DNA-bd_sf"/>
</dbReference>
<reference evidence="3 4" key="1">
    <citation type="journal article" date="2011" name="Stand. Genomic Sci.">
        <title>Complete genome sequence of Marivirga tractuosa type strain (H-43).</title>
        <authorList>
            <person name="Pagani I."/>
            <person name="Chertkov O."/>
            <person name="Lapidus A."/>
            <person name="Lucas S."/>
            <person name="Del Rio T.G."/>
            <person name="Tice H."/>
            <person name="Copeland A."/>
            <person name="Cheng J.F."/>
            <person name="Nolan M."/>
            <person name="Saunders E."/>
            <person name="Pitluck S."/>
            <person name="Held B."/>
            <person name="Goodwin L."/>
            <person name="Liolios K."/>
            <person name="Ovchinikova G."/>
            <person name="Ivanova N."/>
            <person name="Mavromatis K."/>
            <person name="Pati A."/>
            <person name="Chen A."/>
            <person name="Palaniappan K."/>
            <person name="Land M."/>
            <person name="Hauser L."/>
            <person name="Jeffries C.D."/>
            <person name="Detter J.C."/>
            <person name="Han C."/>
            <person name="Tapia R."/>
            <person name="Ngatchou-Djao O.D."/>
            <person name="Rohde M."/>
            <person name="Goker M."/>
            <person name="Spring S."/>
            <person name="Sikorski J."/>
            <person name="Woyke T."/>
            <person name="Bristow J."/>
            <person name="Eisen J.A."/>
            <person name="Markowitz V."/>
            <person name="Hugenholtz P."/>
            <person name="Klenk H.P."/>
            <person name="Kyrpides N.C."/>
        </authorList>
    </citation>
    <scope>NUCLEOTIDE SEQUENCE [LARGE SCALE GENOMIC DNA]</scope>
    <source>
        <strain evidence="4">ATCC 23168 / DSM 4126 / NBRC 15989 / NCIMB 1408 / VKM B-1430 / H-43</strain>
        <plasmid evidence="4">pFTRAC01</plasmid>
    </source>
</reference>
<dbReference type="eggNOG" id="COG5527">
    <property type="taxonomic scope" value="Bacteria"/>
</dbReference>
<dbReference type="SUPFAM" id="SSF46785">
    <property type="entry name" value="Winged helix' DNA-binding domain"/>
    <property type="match status" value="1"/>
</dbReference>
<dbReference type="GO" id="GO:0003887">
    <property type="term" value="F:DNA-directed DNA polymerase activity"/>
    <property type="evidence" value="ECO:0007669"/>
    <property type="project" value="InterPro"/>
</dbReference>
<gene>
    <name evidence="3" type="ordered locus">Ftrac_3808</name>
</gene>
<dbReference type="AlphaFoldDB" id="E4TW52"/>
<dbReference type="Pfam" id="PF21205">
    <property type="entry name" value="Rep3_C"/>
    <property type="match status" value="1"/>
</dbReference>
<dbReference type="HOGENOM" id="CLU_787093_0_0_10"/>
<keyword evidence="3" id="KW-0614">Plasmid</keyword>